<evidence type="ECO:0000256" key="1">
    <source>
        <dbReference type="ARBA" id="ARBA00022692"/>
    </source>
</evidence>
<organism evidence="5 6">
    <name type="scientific">Nelumbo nucifera</name>
    <name type="common">Sacred lotus</name>
    <dbReference type="NCBI Taxonomy" id="4432"/>
    <lineage>
        <taxon>Eukaryota</taxon>
        <taxon>Viridiplantae</taxon>
        <taxon>Streptophyta</taxon>
        <taxon>Embryophyta</taxon>
        <taxon>Tracheophyta</taxon>
        <taxon>Spermatophyta</taxon>
        <taxon>Magnoliopsida</taxon>
        <taxon>Proteales</taxon>
        <taxon>Nelumbonaceae</taxon>
        <taxon>Nelumbo</taxon>
    </lineage>
</organism>
<gene>
    <name evidence="5" type="ORF">HUJ06_005285</name>
</gene>
<dbReference type="GO" id="GO:0022857">
    <property type="term" value="F:transmembrane transporter activity"/>
    <property type="evidence" value="ECO:0007669"/>
    <property type="project" value="InterPro"/>
</dbReference>
<evidence type="ECO:0000256" key="3">
    <source>
        <dbReference type="ARBA" id="ARBA00023136"/>
    </source>
</evidence>
<keyword evidence="3 4" id="KW-0472">Membrane</keyword>
<dbReference type="GO" id="GO:0016020">
    <property type="term" value="C:membrane"/>
    <property type="evidence" value="ECO:0007669"/>
    <property type="project" value="InterPro"/>
</dbReference>
<comment type="caution">
    <text evidence="5">The sequence shown here is derived from an EMBL/GenBank/DDBJ whole genome shotgun (WGS) entry which is preliminary data.</text>
</comment>
<reference evidence="5 6" key="1">
    <citation type="journal article" date="2020" name="Mol. Biol. Evol.">
        <title>Distinct Expression and Methylation Patterns for Genes with Different Fates following a Single Whole-Genome Duplication in Flowering Plants.</title>
        <authorList>
            <person name="Shi T."/>
            <person name="Rahmani R.S."/>
            <person name="Gugger P.F."/>
            <person name="Wang M."/>
            <person name="Li H."/>
            <person name="Zhang Y."/>
            <person name="Li Z."/>
            <person name="Wang Q."/>
            <person name="Van de Peer Y."/>
            <person name="Marchal K."/>
            <person name="Chen J."/>
        </authorList>
    </citation>
    <scope>NUCLEOTIDE SEQUENCE [LARGE SCALE GENOMIC DNA]</scope>
    <source>
        <tissue evidence="5">Leaf</tissue>
    </source>
</reference>
<proteinExistence type="predicted"/>
<name>A0A822YU68_NELNU</name>
<evidence type="ECO:0000256" key="2">
    <source>
        <dbReference type="ARBA" id="ARBA00022989"/>
    </source>
</evidence>
<dbReference type="AlphaFoldDB" id="A0A822YU68"/>
<dbReference type="PANTHER" id="PTHR31218">
    <property type="entry name" value="WAT1-RELATED PROTEIN"/>
    <property type="match status" value="1"/>
</dbReference>
<keyword evidence="6" id="KW-1185">Reference proteome</keyword>
<keyword evidence="1 4" id="KW-0812">Transmembrane</keyword>
<evidence type="ECO:0000313" key="5">
    <source>
        <dbReference type="EMBL" id="DAD34645.1"/>
    </source>
</evidence>
<feature type="transmembrane region" description="Helical" evidence="4">
    <location>
        <begin position="51"/>
        <end position="75"/>
    </location>
</feature>
<dbReference type="Proteomes" id="UP000607653">
    <property type="component" value="Unassembled WGS sequence"/>
</dbReference>
<sequence>MGAKLVPFAVMIAVQCLNIGMTTLSKAALSKGMSHFVFVLYSMPWPRSSSFLLPSSFAGLWSLFPPFLLFIFPLLTNYYSSTNVKSIKYSV</sequence>
<accession>A0A822YU68</accession>
<dbReference type="EMBL" id="DUZY01000004">
    <property type="protein sequence ID" value="DAD34645.1"/>
    <property type="molecule type" value="Genomic_DNA"/>
</dbReference>
<evidence type="ECO:0000313" key="6">
    <source>
        <dbReference type="Proteomes" id="UP000607653"/>
    </source>
</evidence>
<evidence type="ECO:0000256" key="4">
    <source>
        <dbReference type="SAM" id="Phobius"/>
    </source>
</evidence>
<dbReference type="InterPro" id="IPR030184">
    <property type="entry name" value="WAT1-related"/>
</dbReference>
<protein>
    <submittedName>
        <fullName evidence="5">Uncharacterized protein</fullName>
    </submittedName>
</protein>
<keyword evidence="2 4" id="KW-1133">Transmembrane helix</keyword>